<organism evidence="1 2">
    <name type="scientific">Cladobotryum mycophilum</name>
    <dbReference type="NCBI Taxonomy" id="491253"/>
    <lineage>
        <taxon>Eukaryota</taxon>
        <taxon>Fungi</taxon>
        <taxon>Dikarya</taxon>
        <taxon>Ascomycota</taxon>
        <taxon>Pezizomycotina</taxon>
        <taxon>Sordariomycetes</taxon>
        <taxon>Hypocreomycetidae</taxon>
        <taxon>Hypocreales</taxon>
        <taxon>Hypocreaceae</taxon>
        <taxon>Cladobotryum</taxon>
    </lineage>
</organism>
<dbReference type="Proteomes" id="UP001338125">
    <property type="component" value="Unassembled WGS sequence"/>
</dbReference>
<name>A0ABR0SA32_9HYPO</name>
<comment type="caution">
    <text evidence="1">The sequence shown here is derived from an EMBL/GenBank/DDBJ whole genome shotgun (WGS) entry which is preliminary data.</text>
</comment>
<evidence type="ECO:0000313" key="1">
    <source>
        <dbReference type="EMBL" id="KAK5988640.1"/>
    </source>
</evidence>
<dbReference type="EMBL" id="JAVFKD010000015">
    <property type="protein sequence ID" value="KAK5988640.1"/>
    <property type="molecule type" value="Genomic_DNA"/>
</dbReference>
<keyword evidence="2" id="KW-1185">Reference proteome</keyword>
<accession>A0ABR0SA32</accession>
<protein>
    <submittedName>
        <fullName evidence="1">Uncharacterized protein</fullName>
    </submittedName>
</protein>
<gene>
    <name evidence="1" type="ORF">PT974_10126</name>
</gene>
<sequence length="395" mass="46439">MGKVVEFFGTSPYDDHHEMEPPRPEMRILYGPRDWDAWRNQTLFLVARDVREHLLADKPPKRLACPRPPSFKDIEPTAAGLADLTPKQLRALSRLGEKYKVDKDLYHLQDCCFKKARKLIWRSVSREKRRLLRPKSPLRDWMKSLERYTAPSNTELLGIAREDYQRVMRQFPPISLHRWADEWLAVVSQCYKYNLPEAHSGFWLRDMAMVMEPYDALLSAMFLIGADELDAAAMQWRKEAERAIAYREAHKARDRCRGGERGNQLDPDQEVEVPCLIKLENRADQEETLARWSFESVHDELLKHGYRLRKRKEEAEDEDEEKGFLPEPPSKKACYGCRACGMRNHSLDECWYVFVEKKPPGRPLNNGRFLKVVDAIEMDAELERKIMRIRRRNGI</sequence>
<reference evidence="1 2" key="1">
    <citation type="submission" date="2024-01" db="EMBL/GenBank/DDBJ databases">
        <title>Complete genome of Cladobotryum mycophilum ATHUM6906.</title>
        <authorList>
            <person name="Christinaki A.C."/>
            <person name="Myridakis A.I."/>
            <person name="Kouvelis V.N."/>
        </authorList>
    </citation>
    <scope>NUCLEOTIDE SEQUENCE [LARGE SCALE GENOMIC DNA]</scope>
    <source>
        <strain evidence="1 2">ATHUM6906</strain>
    </source>
</reference>
<evidence type="ECO:0000313" key="2">
    <source>
        <dbReference type="Proteomes" id="UP001338125"/>
    </source>
</evidence>
<proteinExistence type="predicted"/>